<dbReference type="CDD" id="cd00616">
    <property type="entry name" value="AHBA_syn"/>
    <property type="match status" value="1"/>
</dbReference>
<gene>
    <name evidence="6" type="ORF">PXH66_09000</name>
</gene>
<keyword evidence="3 4" id="KW-0663">Pyridoxal phosphate</keyword>
<dbReference type="RefSeq" id="WP_330929701.1">
    <property type="nucleotide sequence ID" value="NZ_CP119075.1"/>
</dbReference>
<dbReference type="InterPro" id="IPR015424">
    <property type="entry name" value="PyrdxlP-dep_Trfase"/>
</dbReference>
<keyword evidence="6" id="KW-0032">Aminotransferase</keyword>
<dbReference type="PIRSF" id="PIRSF000390">
    <property type="entry name" value="PLP_StrS"/>
    <property type="match status" value="1"/>
</dbReference>
<sequence length="411" mass="44671">MNASADKPAIAGGSPTVQPAPGRRHRWGGLELARLTTMVEQESLFYWGGPQTTELLRRFTALYPLEHCMPCSSGTAALHIAVAALKLPPGSEIIVPAITDMGSVIGILYQQLVPVFADVDPLTGNIDPEDAARRVTARTRAIMPVHLAGMPCDMTAVMALAQKHELLVIEDCAQAWGATWQGQPVGLQGDFGCYSFNEFKHLSCGDGGMVGTNRDDLGHGLSKWGDKHYDRVAGGRNPPTLSPNYRITEPQSAVACGQLARHNDLVATRRRLGLRLSRALAALDGISVAFDTPDTASSFWFMLPRLEPDAVRVSRNEFVAALKAEGVLSEGAYIPSPVPHYALFQNHDFFAGTWPLRDTGMTTMNYREVKVPQAEDLLARCVTLTLHEGLTETYVDQVAAAFAKLLNFYAN</sequence>
<evidence type="ECO:0000256" key="3">
    <source>
        <dbReference type="PIRSR" id="PIRSR000390-2"/>
    </source>
</evidence>
<feature type="modified residue" description="N6-(pyridoxal phosphate)lysine" evidence="3">
    <location>
        <position position="200"/>
    </location>
</feature>
<dbReference type="Proteomes" id="UP001218638">
    <property type="component" value="Chromosome"/>
</dbReference>
<dbReference type="PANTHER" id="PTHR30244">
    <property type="entry name" value="TRANSAMINASE"/>
    <property type="match status" value="1"/>
</dbReference>
<organism evidence="6 7">
    <name type="scientific">Synoicihabitans lomoniglobus</name>
    <dbReference type="NCBI Taxonomy" id="2909285"/>
    <lineage>
        <taxon>Bacteria</taxon>
        <taxon>Pseudomonadati</taxon>
        <taxon>Verrucomicrobiota</taxon>
        <taxon>Opitutia</taxon>
        <taxon>Opitutales</taxon>
        <taxon>Opitutaceae</taxon>
        <taxon>Synoicihabitans</taxon>
    </lineage>
</organism>
<dbReference type="Gene3D" id="3.40.640.10">
    <property type="entry name" value="Type I PLP-dependent aspartate aminotransferase-like (Major domain)"/>
    <property type="match status" value="1"/>
</dbReference>
<dbReference type="GO" id="GO:0008483">
    <property type="term" value="F:transaminase activity"/>
    <property type="evidence" value="ECO:0007669"/>
    <property type="project" value="UniProtKB-KW"/>
</dbReference>
<dbReference type="GO" id="GO:0000271">
    <property type="term" value="P:polysaccharide biosynthetic process"/>
    <property type="evidence" value="ECO:0007669"/>
    <property type="project" value="TreeGrafter"/>
</dbReference>
<name>A0AAF0CS16_9BACT</name>
<comment type="similarity">
    <text evidence="1 4">Belongs to the DegT/DnrJ/EryC1 family.</text>
</comment>
<evidence type="ECO:0000256" key="2">
    <source>
        <dbReference type="PIRSR" id="PIRSR000390-1"/>
    </source>
</evidence>
<dbReference type="InterPro" id="IPR015422">
    <property type="entry name" value="PyrdxlP-dep_Trfase_small"/>
</dbReference>
<dbReference type="EMBL" id="CP119075">
    <property type="protein sequence ID" value="WED66986.1"/>
    <property type="molecule type" value="Genomic_DNA"/>
</dbReference>
<dbReference type="Pfam" id="PF01041">
    <property type="entry name" value="DegT_DnrJ_EryC1"/>
    <property type="match status" value="1"/>
</dbReference>
<reference evidence="6" key="1">
    <citation type="submission" date="2023-03" db="EMBL/GenBank/DDBJ databases">
        <title>Lomoglobus Profundus gen. nov., sp. nov., a novel member of the phylum Verrucomicrobia, isolated from deep-marine sediment of South China Sea.</title>
        <authorList>
            <person name="Ahmad T."/>
            <person name="Ishaq S.E."/>
            <person name="Wang F."/>
        </authorList>
    </citation>
    <scope>NUCLEOTIDE SEQUENCE</scope>
    <source>
        <strain evidence="6">LMO-M01</strain>
    </source>
</reference>
<evidence type="ECO:0000313" key="7">
    <source>
        <dbReference type="Proteomes" id="UP001218638"/>
    </source>
</evidence>
<feature type="active site" description="Proton acceptor" evidence="2">
    <location>
        <position position="200"/>
    </location>
</feature>
<evidence type="ECO:0000256" key="4">
    <source>
        <dbReference type="RuleBase" id="RU004508"/>
    </source>
</evidence>
<dbReference type="InterPro" id="IPR015421">
    <property type="entry name" value="PyrdxlP-dep_Trfase_major"/>
</dbReference>
<evidence type="ECO:0000256" key="5">
    <source>
        <dbReference type="SAM" id="MobiDB-lite"/>
    </source>
</evidence>
<keyword evidence="7" id="KW-1185">Reference proteome</keyword>
<evidence type="ECO:0000313" key="6">
    <source>
        <dbReference type="EMBL" id="WED66986.1"/>
    </source>
</evidence>
<dbReference type="PANTHER" id="PTHR30244:SF34">
    <property type="entry name" value="DTDP-4-AMINO-4,6-DIDEOXYGALACTOSE TRANSAMINASE"/>
    <property type="match status" value="1"/>
</dbReference>
<feature type="region of interest" description="Disordered" evidence="5">
    <location>
        <begin position="1"/>
        <end position="23"/>
    </location>
</feature>
<dbReference type="AlphaFoldDB" id="A0AAF0CS16"/>
<accession>A0AAF0CS16</accession>
<dbReference type="SUPFAM" id="SSF53383">
    <property type="entry name" value="PLP-dependent transferases"/>
    <property type="match status" value="1"/>
</dbReference>
<proteinExistence type="inferred from homology"/>
<dbReference type="GO" id="GO:0030170">
    <property type="term" value="F:pyridoxal phosphate binding"/>
    <property type="evidence" value="ECO:0007669"/>
    <property type="project" value="TreeGrafter"/>
</dbReference>
<dbReference type="InterPro" id="IPR000653">
    <property type="entry name" value="DegT/StrS_aminotransferase"/>
</dbReference>
<evidence type="ECO:0000256" key="1">
    <source>
        <dbReference type="ARBA" id="ARBA00037999"/>
    </source>
</evidence>
<protein>
    <submittedName>
        <fullName evidence="6">DegT/DnrJ/EryC1/StrS family aminotransferase</fullName>
    </submittedName>
</protein>
<keyword evidence="6" id="KW-0808">Transferase</keyword>
<dbReference type="Gene3D" id="3.90.1150.10">
    <property type="entry name" value="Aspartate Aminotransferase, domain 1"/>
    <property type="match status" value="1"/>
</dbReference>
<dbReference type="KEGG" id="slom:PXH66_09000"/>